<keyword evidence="2 4" id="KW-0238">DNA-binding</keyword>
<gene>
    <name evidence="6" type="ORF">HX876_32380</name>
</gene>
<dbReference type="PROSITE" id="PS51900">
    <property type="entry name" value="CB"/>
    <property type="match status" value="1"/>
</dbReference>
<dbReference type="InterPro" id="IPR002104">
    <property type="entry name" value="Integrase_catalytic"/>
</dbReference>
<evidence type="ECO:0000313" key="6">
    <source>
        <dbReference type="EMBL" id="NWC37057.1"/>
    </source>
</evidence>
<dbReference type="Proteomes" id="UP000520592">
    <property type="component" value="Unassembled WGS sequence"/>
</dbReference>
<dbReference type="InterPro" id="IPR013762">
    <property type="entry name" value="Integrase-like_cat_sf"/>
</dbReference>
<dbReference type="InterPro" id="IPR010998">
    <property type="entry name" value="Integrase_recombinase_N"/>
</dbReference>
<evidence type="ECO:0000313" key="7">
    <source>
        <dbReference type="Proteomes" id="UP000520592"/>
    </source>
</evidence>
<reference evidence="6 7" key="1">
    <citation type="submission" date="2020-04" db="EMBL/GenBank/DDBJ databases">
        <title>Molecular characterization of pseudomonads from Agaricus bisporus reveal novel blotch 2 pathogens in Western Europe.</title>
        <authorList>
            <person name="Taparia T."/>
            <person name="Krijger M."/>
            <person name="Haynes E."/>
            <person name="Elpinstone J.G."/>
            <person name="Noble R."/>
            <person name="Van Der Wolf J."/>
        </authorList>
    </citation>
    <scope>NUCLEOTIDE SEQUENCE [LARGE SCALE GENOMIC DNA]</scope>
    <source>
        <strain evidence="6 7">IPO3737</strain>
    </source>
</reference>
<organism evidence="6 7">
    <name type="scientific">Pseudomonas gingeri</name>
    <dbReference type="NCBI Taxonomy" id="117681"/>
    <lineage>
        <taxon>Bacteria</taxon>
        <taxon>Pseudomonadati</taxon>
        <taxon>Pseudomonadota</taxon>
        <taxon>Gammaproteobacteria</taxon>
        <taxon>Pseudomonadales</taxon>
        <taxon>Pseudomonadaceae</taxon>
        <taxon>Pseudomonas</taxon>
    </lineage>
</organism>
<dbReference type="GO" id="GO:0006310">
    <property type="term" value="P:DNA recombination"/>
    <property type="evidence" value="ECO:0007669"/>
    <property type="project" value="UniProtKB-KW"/>
</dbReference>
<dbReference type="AlphaFoldDB" id="A0A7Y8CN82"/>
<evidence type="ECO:0000256" key="2">
    <source>
        <dbReference type="ARBA" id="ARBA00023125"/>
    </source>
</evidence>
<comment type="caution">
    <text evidence="6">The sequence shown here is derived from an EMBL/GenBank/DDBJ whole genome shotgun (WGS) entry which is preliminary data.</text>
</comment>
<evidence type="ECO:0000256" key="1">
    <source>
        <dbReference type="ARBA" id="ARBA00022908"/>
    </source>
</evidence>
<proteinExistence type="predicted"/>
<dbReference type="InterPro" id="IPR011010">
    <property type="entry name" value="DNA_brk_join_enz"/>
</dbReference>
<protein>
    <submittedName>
        <fullName evidence="6">Tyrosine-type recombinase/integrase</fullName>
    </submittedName>
</protein>
<dbReference type="Gene3D" id="1.10.443.10">
    <property type="entry name" value="Intergrase catalytic core"/>
    <property type="match status" value="1"/>
</dbReference>
<name>A0A7Y8CN82_9PSED</name>
<dbReference type="GO" id="GO:0015074">
    <property type="term" value="P:DNA integration"/>
    <property type="evidence" value="ECO:0007669"/>
    <property type="project" value="UniProtKB-KW"/>
</dbReference>
<dbReference type="InterPro" id="IPR044068">
    <property type="entry name" value="CB"/>
</dbReference>
<evidence type="ECO:0000259" key="5">
    <source>
        <dbReference type="PROSITE" id="PS51900"/>
    </source>
</evidence>
<dbReference type="GO" id="GO:0003677">
    <property type="term" value="F:DNA binding"/>
    <property type="evidence" value="ECO:0007669"/>
    <property type="project" value="UniProtKB-UniRule"/>
</dbReference>
<keyword evidence="3" id="KW-0233">DNA recombination</keyword>
<dbReference type="SUPFAM" id="SSF56349">
    <property type="entry name" value="DNA breaking-rejoining enzymes"/>
    <property type="match status" value="1"/>
</dbReference>
<feature type="domain" description="Core-binding (CB)" evidence="5">
    <location>
        <begin position="6"/>
        <end position="91"/>
    </location>
</feature>
<evidence type="ECO:0000256" key="4">
    <source>
        <dbReference type="PROSITE-ProRule" id="PRU01248"/>
    </source>
</evidence>
<dbReference type="Gene3D" id="1.10.150.130">
    <property type="match status" value="1"/>
</dbReference>
<dbReference type="EMBL" id="JACAQD010000051">
    <property type="protein sequence ID" value="NWC37057.1"/>
    <property type="molecule type" value="Genomic_DNA"/>
</dbReference>
<keyword evidence="1" id="KW-0229">DNA integration</keyword>
<accession>A0A7Y8CN82</accession>
<evidence type="ECO:0000256" key="3">
    <source>
        <dbReference type="ARBA" id="ARBA00023172"/>
    </source>
</evidence>
<dbReference type="Pfam" id="PF00589">
    <property type="entry name" value="Phage_integrase"/>
    <property type="match status" value="1"/>
</dbReference>
<dbReference type="RefSeq" id="WP_177062975.1">
    <property type="nucleotide sequence ID" value="NZ_JACAPS010000052.1"/>
</dbReference>
<sequence>MFQYPQSGTTTLAQWCDMHEELIRSRPLKPRTINDRLNNLRHLRNALGSRLLCHITPRDLELLINTITRSGRPFTARRVYIEANELFNAAVYCRLIPNNPLSPIKMPTPRPARARLSLQHFLKIREVAESMTRPWFASCLNLALVTGQRRADVAAMAPTQVFANHLHVIQQKCGARVAIPLELKLDAIGISVRESIDRCLEIRPGSRTFVARRDGQPYVTAMLTHTFAACRDKAFPRQTWRSPPTFHEIRSLSERLYRSQGINTQILLGHKHARMTDLYNDERDLEGDAFKYVSL</sequence>